<feature type="domain" description="Peptidase C51" evidence="3">
    <location>
        <begin position="521"/>
        <end position="605"/>
    </location>
</feature>
<protein>
    <submittedName>
        <fullName evidence="5">Lysozyme family protein</fullName>
    </submittedName>
</protein>
<name>A0AB35J7Q2_MEDGN</name>
<evidence type="ECO:0000259" key="4">
    <source>
        <dbReference type="Pfam" id="PF13702"/>
    </source>
</evidence>
<dbReference type="SUPFAM" id="SSF53955">
    <property type="entry name" value="Lysozyme-like"/>
    <property type="match status" value="1"/>
</dbReference>
<evidence type="ECO:0000256" key="1">
    <source>
        <dbReference type="SAM" id="MobiDB-lite"/>
    </source>
</evidence>
<keyword evidence="2" id="KW-1133">Transmembrane helix</keyword>
<dbReference type="RefSeq" id="WP_270628208.1">
    <property type="nucleotide sequence ID" value="NZ_CAXSNP010000018.1"/>
</dbReference>
<dbReference type="InterPro" id="IPR024414">
    <property type="entry name" value="Uncharacterised_PrgI"/>
</dbReference>
<comment type="caution">
    <text evidence="5">The sequence shown here is derived from an EMBL/GenBank/DDBJ whole genome shotgun (WGS) entry which is preliminary data.</text>
</comment>
<dbReference type="EMBL" id="JAQMLR010000026">
    <property type="protein sequence ID" value="MDB8740280.1"/>
    <property type="molecule type" value="Genomic_DNA"/>
</dbReference>
<dbReference type="InterPro" id="IPR023346">
    <property type="entry name" value="Lysozyme-like_dom_sf"/>
</dbReference>
<dbReference type="Gene3D" id="1.10.530.10">
    <property type="match status" value="1"/>
</dbReference>
<dbReference type="InterPro" id="IPR038765">
    <property type="entry name" value="Papain-like_cys_pep_sf"/>
</dbReference>
<keyword evidence="2" id="KW-0812">Transmembrane</keyword>
<feature type="transmembrane region" description="Helical" evidence="2">
    <location>
        <begin position="51"/>
        <end position="70"/>
    </location>
</feature>
<dbReference type="InterPro" id="IPR007921">
    <property type="entry name" value="CHAP_dom"/>
</dbReference>
<accession>A0AB35J7Q2</accession>
<feature type="transmembrane region" description="Helical" evidence="2">
    <location>
        <begin position="20"/>
        <end position="39"/>
    </location>
</feature>
<keyword evidence="2" id="KW-0472">Membrane</keyword>
<dbReference type="Pfam" id="PF12666">
    <property type="entry name" value="PrgI"/>
    <property type="match status" value="1"/>
</dbReference>
<sequence>MEVKMNKEIRNYQESMFMGLNLRQCIFSLLAIAVAVGIYFGLGKYVGQEMTGWLCILGAAPFAACGFFQYHGMNAEQFAWAYIKSEFLYPKRLLFQSEDLYHACMEETLALGEKTRGDGAALLKKREQRAGKESAFAAYRGGKKLAVKTYEKLKEQRQKQREAVTAPLDGETGNGGASAQTGQARAKKGRTGAGRSIKVKPEAEKTIKEAGNRAVKTAPRMVKASPVSYKKVKTQAILQKKQALTSMRAAREAKRAAMRSAQAARQSAEAAKTTARGLKAMAEAAAHAVKAAFAALMAGGGMVFVILILIVGIIGGASFIGSSQSSEPLSAEVLAHTQVIQRYASEFGIPEYVSVIQAIMMQESGGRGTDPMQASECPYNTQYPNTPGAIQDADYSIKVGVQYYADCVREAGCKSPQDMDKLKLSLQGYNYGNGYITWAIRKHGGYSEANALQFSQEQAAAHGWPRYGDPEYVPHVLRYYSGGGLFAGLFGKGQLVTIAKSQLGNEGGQKFWSWYGFDSREEWCACFVSWCADQAGLIQKEVVPKFSVCTDGVALFQAKRKWQGGGSVPTPGSLIFFDWNQDGASDHVGIVESCDGTTVHTIEGNSGDAVKQNSYTVNSQSILGYGLVTY</sequence>
<reference evidence="5" key="1">
    <citation type="submission" date="2023-01" db="EMBL/GenBank/DDBJ databases">
        <title>Human gut microbiome strain richness.</title>
        <authorList>
            <person name="Chen-Liaw A."/>
        </authorList>
    </citation>
    <scope>NUCLEOTIDE SEQUENCE</scope>
    <source>
        <strain evidence="5">1001217st1_A9_1001217B_191108</strain>
    </source>
</reference>
<feature type="domain" description="CwlT-like lysozyme" evidence="4">
    <location>
        <begin position="331"/>
        <end position="469"/>
    </location>
</feature>
<evidence type="ECO:0000313" key="5">
    <source>
        <dbReference type="EMBL" id="MDB8740280.1"/>
    </source>
</evidence>
<dbReference type="CDD" id="cd16891">
    <property type="entry name" value="CwlT-like"/>
    <property type="match status" value="1"/>
</dbReference>
<feature type="transmembrane region" description="Helical" evidence="2">
    <location>
        <begin position="291"/>
        <end position="320"/>
    </location>
</feature>
<dbReference type="SUPFAM" id="SSF54001">
    <property type="entry name" value="Cysteine proteinases"/>
    <property type="match status" value="1"/>
</dbReference>
<dbReference type="Proteomes" id="UP001211731">
    <property type="component" value="Unassembled WGS sequence"/>
</dbReference>
<dbReference type="Gene3D" id="3.90.1720.10">
    <property type="entry name" value="endopeptidase domain like (from Nostoc punctiforme)"/>
    <property type="match status" value="1"/>
</dbReference>
<organism evidence="5 6">
    <name type="scientific">Mediterraneibacter gnavus</name>
    <name type="common">Ruminococcus gnavus</name>
    <dbReference type="NCBI Taxonomy" id="33038"/>
    <lineage>
        <taxon>Bacteria</taxon>
        <taxon>Bacillati</taxon>
        <taxon>Bacillota</taxon>
        <taxon>Clostridia</taxon>
        <taxon>Lachnospirales</taxon>
        <taxon>Lachnospiraceae</taxon>
        <taxon>Mediterraneibacter</taxon>
    </lineage>
</organism>
<dbReference type="InterPro" id="IPR047194">
    <property type="entry name" value="CwlT-like_lysozyme"/>
</dbReference>
<evidence type="ECO:0000313" key="6">
    <source>
        <dbReference type="Proteomes" id="UP001211731"/>
    </source>
</evidence>
<dbReference type="AlphaFoldDB" id="A0AB35J7Q2"/>
<feature type="region of interest" description="Disordered" evidence="1">
    <location>
        <begin position="156"/>
        <end position="197"/>
    </location>
</feature>
<evidence type="ECO:0000256" key="2">
    <source>
        <dbReference type="SAM" id="Phobius"/>
    </source>
</evidence>
<evidence type="ECO:0000259" key="3">
    <source>
        <dbReference type="Pfam" id="PF05257"/>
    </source>
</evidence>
<proteinExistence type="predicted"/>
<dbReference type="Pfam" id="PF13702">
    <property type="entry name" value="Lysozyme_like"/>
    <property type="match status" value="1"/>
</dbReference>
<dbReference type="Pfam" id="PF05257">
    <property type="entry name" value="CHAP"/>
    <property type="match status" value="1"/>
</dbReference>
<gene>
    <name evidence="5" type="ORF">PNU63_16130</name>
</gene>